<accession>A0A147BCA1</accession>
<protein>
    <submittedName>
        <fullName evidence="1">Putative secreted protein</fullName>
    </submittedName>
</protein>
<dbReference type="EMBL" id="GEGO01006997">
    <property type="protein sequence ID" value="JAR88407.1"/>
    <property type="molecule type" value="Transcribed_RNA"/>
</dbReference>
<organism evidence="1">
    <name type="scientific">Ixodes ricinus</name>
    <name type="common">Common tick</name>
    <name type="synonym">Acarus ricinus</name>
    <dbReference type="NCBI Taxonomy" id="34613"/>
    <lineage>
        <taxon>Eukaryota</taxon>
        <taxon>Metazoa</taxon>
        <taxon>Ecdysozoa</taxon>
        <taxon>Arthropoda</taxon>
        <taxon>Chelicerata</taxon>
        <taxon>Arachnida</taxon>
        <taxon>Acari</taxon>
        <taxon>Parasitiformes</taxon>
        <taxon>Ixodida</taxon>
        <taxon>Ixodoidea</taxon>
        <taxon>Ixodidae</taxon>
        <taxon>Ixodinae</taxon>
        <taxon>Ixodes</taxon>
    </lineage>
</organism>
<proteinExistence type="predicted"/>
<reference evidence="1" key="1">
    <citation type="journal article" date="2018" name="PLoS Negl. Trop. Dis.">
        <title>Sialome diversity of ticks revealed by RNAseq of single tick salivary glands.</title>
        <authorList>
            <person name="Perner J."/>
            <person name="Kropackova S."/>
            <person name="Kopacek P."/>
            <person name="Ribeiro J.M."/>
        </authorList>
    </citation>
    <scope>NUCLEOTIDE SEQUENCE</scope>
    <source>
        <strain evidence="1">Siblings of single egg batch collected in Ceske Budejovice</strain>
        <tissue evidence="1">Salivary glands</tissue>
    </source>
</reference>
<evidence type="ECO:0000313" key="1">
    <source>
        <dbReference type="EMBL" id="JAR88407.1"/>
    </source>
</evidence>
<sequence length="130" mass="14801">MISDLRYKALLVLLDYLYGIVASPTIGLKVNRGIDSSSTNLEPKFTERADCTLMIMTQSFFLFFFFRGSKIGLLRELPAQISCLMSLKPRHSYMFFCCCFVLFLSTSRTALHGRCHGFDIGAMSRLLGYR</sequence>
<name>A0A147BCA1_IXORI</name>
<dbReference type="AlphaFoldDB" id="A0A147BCA1"/>